<feature type="signal peptide" evidence="4">
    <location>
        <begin position="1"/>
        <end position="25"/>
    </location>
</feature>
<evidence type="ECO:0000256" key="1">
    <source>
        <dbReference type="ARBA" id="ARBA00004196"/>
    </source>
</evidence>
<proteinExistence type="inferred from homology"/>
<dbReference type="InterPro" id="IPR028082">
    <property type="entry name" value="Peripla_BP_I"/>
</dbReference>
<evidence type="ECO:0000256" key="2">
    <source>
        <dbReference type="ARBA" id="ARBA00007639"/>
    </source>
</evidence>
<dbReference type="SUPFAM" id="SSF53822">
    <property type="entry name" value="Periplasmic binding protein-like I"/>
    <property type="match status" value="1"/>
</dbReference>
<reference evidence="6 7" key="1">
    <citation type="submission" date="2018-07" db="EMBL/GenBank/DDBJ databases">
        <title>Rhodosalinus sp. strain E84T genomic sequence and assembly.</title>
        <authorList>
            <person name="Liu Z.-W."/>
            <person name="Lu D.-C."/>
        </authorList>
    </citation>
    <scope>NUCLEOTIDE SEQUENCE [LARGE SCALE GENOMIC DNA]</scope>
    <source>
        <strain evidence="6 7">E84</strain>
    </source>
</reference>
<evidence type="ECO:0000313" key="7">
    <source>
        <dbReference type="Proteomes" id="UP000253370"/>
    </source>
</evidence>
<dbReference type="GO" id="GO:0030246">
    <property type="term" value="F:carbohydrate binding"/>
    <property type="evidence" value="ECO:0007669"/>
    <property type="project" value="UniProtKB-ARBA"/>
</dbReference>
<keyword evidence="3 4" id="KW-0732">Signal</keyword>
<dbReference type="Gene3D" id="3.40.50.2300">
    <property type="match status" value="2"/>
</dbReference>
<dbReference type="EMBL" id="QNTQ01000004">
    <property type="protein sequence ID" value="RBI86645.1"/>
    <property type="molecule type" value="Genomic_DNA"/>
</dbReference>
<dbReference type="OrthoDB" id="9804917at2"/>
<dbReference type="CDD" id="cd01536">
    <property type="entry name" value="PBP1_ABC_sugar_binding-like"/>
    <property type="match status" value="1"/>
</dbReference>
<comment type="subcellular location">
    <subcellularLocation>
        <location evidence="1">Cell envelope</location>
    </subcellularLocation>
</comment>
<name>A0A365UD62_9RHOB</name>
<feature type="domain" description="Periplasmic binding protein" evidence="5">
    <location>
        <begin position="31"/>
        <end position="284"/>
    </location>
</feature>
<keyword evidence="7" id="KW-1185">Reference proteome</keyword>
<gene>
    <name evidence="6" type="ORF">DRV85_04225</name>
</gene>
<sequence length="325" mass="34189">MAIGRYLLGAAAGAALGAGATAALAQDEVQVGIVAVNYNSPTINTMATVAEATAKERGWQVEVFDGQGDQVATNNAANNYIDRGFDAIINIASPNPQMTGVIERANEAGIPFVSTFSGLAAGITADIGSNNTADGVIATTEMVGRLEGQGKVVKLNWNVLPALRERDHGFHATLEDYPDVEVIEIEVKVPGQVDDAYNQMTNILLSNPDVDAVWTGWDELVAPVVRAIEQAGLEDEIFVVSMDGNEEAIDLIRQGTAAELTVAYDVDRMGEVAVDVVEAALAGNPPSSRLLTLKPCLITQDTAPAKGEDVDFANCMLFSGEAVAQ</sequence>
<organism evidence="6 7">
    <name type="scientific">Rhodosalinus halophilus</name>
    <dbReference type="NCBI Taxonomy" id="2259333"/>
    <lineage>
        <taxon>Bacteria</taxon>
        <taxon>Pseudomonadati</taxon>
        <taxon>Pseudomonadota</taxon>
        <taxon>Alphaproteobacteria</taxon>
        <taxon>Rhodobacterales</taxon>
        <taxon>Paracoccaceae</taxon>
        <taxon>Rhodosalinus</taxon>
    </lineage>
</organism>
<protein>
    <recommendedName>
        <fullName evidence="5">Periplasmic binding protein domain-containing protein</fullName>
    </recommendedName>
</protein>
<dbReference type="RefSeq" id="WP_113288195.1">
    <property type="nucleotide sequence ID" value="NZ_QNTQ01000004.1"/>
</dbReference>
<dbReference type="AlphaFoldDB" id="A0A365UD62"/>
<dbReference type="PANTHER" id="PTHR46847">
    <property type="entry name" value="D-ALLOSE-BINDING PERIPLASMIC PROTEIN-RELATED"/>
    <property type="match status" value="1"/>
</dbReference>
<evidence type="ECO:0000313" key="6">
    <source>
        <dbReference type="EMBL" id="RBI86645.1"/>
    </source>
</evidence>
<dbReference type="PANTHER" id="PTHR46847:SF1">
    <property type="entry name" value="D-ALLOSE-BINDING PERIPLASMIC PROTEIN-RELATED"/>
    <property type="match status" value="1"/>
</dbReference>
<comment type="caution">
    <text evidence="6">The sequence shown here is derived from an EMBL/GenBank/DDBJ whole genome shotgun (WGS) entry which is preliminary data.</text>
</comment>
<accession>A0A365UD62</accession>
<feature type="chain" id="PRO_5016942760" description="Periplasmic binding protein domain-containing protein" evidence="4">
    <location>
        <begin position="26"/>
        <end position="325"/>
    </location>
</feature>
<evidence type="ECO:0000256" key="3">
    <source>
        <dbReference type="ARBA" id="ARBA00022729"/>
    </source>
</evidence>
<dbReference type="Pfam" id="PF13407">
    <property type="entry name" value="Peripla_BP_4"/>
    <property type="match status" value="1"/>
</dbReference>
<evidence type="ECO:0000256" key="4">
    <source>
        <dbReference type="SAM" id="SignalP"/>
    </source>
</evidence>
<comment type="similarity">
    <text evidence="2">Belongs to the bacterial solute-binding protein 2 family.</text>
</comment>
<dbReference type="Proteomes" id="UP000253370">
    <property type="component" value="Unassembled WGS sequence"/>
</dbReference>
<dbReference type="InterPro" id="IPR025997">
    <property type="entry name" value="SBP_2_dom"/>
</dbReference>
<evidence type="ECO:0000259" key="5">
    <source>
        <dbReference type="Pfam" id="PF13407"/>
    </source>
</evidence>
<dbReference type="GO" id="GO:0030313">
    <property type="term" value="C:cell envelope"/>
    <property type="evidence" value="ECO:0007669"/>
    <property type="project" value="UniProtKB-SubCell"/>
</dbReference>